<feature type="non-terminal residue" evidence="1">
    <location>
        <position position="90"/>
    </location>
</feature>
<dbReference type="EMBL" id="MU167226">
    <property type="protein sequence ID" value="KAG0149611.1"/>
    <property type="molecule type" value="Genomic_DNA"/>
</dbReference>
<gene>
    <name evidence="1" type="ORF">CROQUDRAFT_28655</name>
</gene>
<sequence>PPVWAHRLVSSQQQDNMTAYEVRILILLTIKAAMYGMVKSADRYLVGHKQKVRLADGLMRKQAREDLNKKGIIVTELELSKWKRDQLRLL</sequence>
<proteinExistence type="predicted"/>
<protein>
    <submittedName>
        <fullName evidence="1">Uncharacterized protein</fullName>
    </submittedName>
</protein>
<dbReference type="Proteomes" id="UP000886653">
    <property type="component" value="Unassembled WGS sequence"/>
</dbReference>
<organism evidence="1 2">
    <name type="scientific">Cronartium quercuum f. sp. fusiforme G11</name>
    <dbReference type="NCBI Taxonomy" id="708437"/>
    <lineage>
        <taxon>Eukaryota</taxon>
        <taxon>Fungi</taxon>
        <taxon>Dikarya</taxon>
        <taxon>Basidiomycota</taxon>
        <taxon>Pucciniomycotina</taxon>
        <taxon>Pucciniomycetes</taxon>
        <taxon>Pucciniales</taxon>
        <taxon>Coleosporiaceae</taxon>
        <taxon>Cronartium</taxon>
    </lineage>
</organism>
<reference evidence="1" key="1">
    <citation type="submission" date="2013-11" db="EMBL/GenBank/DDBJ databases">
        <title>Genome sequence of the fusiform rust pathogen reveals effectors for host alternation and coevolution with pine.</title>
        <authorList>
            <consortium name="DOE Joint Genome Institute"/>
            <person name="Smith K."/>
            <person name="Pendleton A."/>
            <person name="Kubisiak T."/>
            <person name="Anderson C."/>
            <person name="Salamov A."/>
            <person name="Aerts A."/>
            <person name="Riley R."/>
            <person name="Clum A."/>
            <person name="Lindquist E."/>
            <person name="Ence D."/>
            <person name="Campbell M."/>
            <person name="Kronenberg Z."/>
            <person name="Feau N."/>
            <person name="Dhillon B."/>
            <person name="Hamelin R."/>
            <person name="Burleigh J."/>
            <person name="Smith J."/>
            <person name="Yandell M."/>
            <person name="Nelson C."/>
            <person name="Grigoriev I."/>
            <person name="Davis J."/>
        </authorList>
    </citation>
    <scope>NUCLEOTIDE SEQUENCE</scope>
    <source>
        <strain evidence="1">G11</strain>
    </source>
</reference>
<name>A0A9P6NU72_9BASI</name>
<dbReference type="AlphaFoldDB" id="A0A9P6NU72"/>
<evidence type="ECO:0000313" key="2">
    <source>
        <dbReference type="Proteomes" id="UP000886653"/>
    </source>
</evidence>
<keyword evidence="2" id="KW-1185">Reference proteome</keyword>
<accession>A0A9P6NU72</accession>
<dbReference type="OrthoDB" id="3356019at2759"/>
<evidence type="ECO:0000313" key="1">
    <source>
        <dbReference type="EMBL" id="KAG0149611.1"/>
    </source>
</evidence>
<comment type="caution">
    <text evidence="1">The sequence shown here is derived from an EMBL/GenBank/DDBJ whole genome shotgun (WGS) entry which is preliminary data.</text>
</comment>
<feature type="non-terminal residue" evidence="1">
    <location>
        <position position="1"/>
    </location>
</feature>